<dbReference type="EMBL" id="JMIH01000018">
    <property type="protein sequence ID" value="KEO73873.1"/>
    <property type="molecule type" value="Genomic_DNA"/>
</dbReference>
<reference evidence="2 3" key="1">
    <citation type="submission" date="2014-04" db="EMBL/GenBank/DDBJ databases">
        <title>Characterization and application of a salt tolerant electro-active bacterium.</title>
        <authorList>
            <person name="Yang L."/>
            <person name="Wei S."/>
            <person name="Tay Q.X.M."/>
        </authorList>
    </citation>
    <scope>NUCLEOTIDE SEQUENCE [LARGE SCALE GENOMIC DNA]</scope>
    <source>
        <strain evidence="2 3">LY1</strain>
    </source>
</reference>
<evidence type="ECO:0000313" key="3">
    <source>
        <dbReference type="Proteomes" id="UP000027821"/>
    </source>
</evidence>
<proteinExistence type="predicted"/>
<name>A0A074L1X0_9BACT</name>
<accession>A0A074L1X0</accession>
<dbReference type="InterPro" id="IPR024775">
    <property type="entry name" value="DinB-like"/>
</dbReference>
<dbReference type="InterPro" id="IPR034660">
    <property type="entry name" value="DinB/YfiT-like"/>
</dbReference>
<dbReference type="AlphaFoldDB" id="A0A074L1X0"/>
<feature type="domain" description="DinB-like" evidence="1">
    <location>
        <begin position="34"/>
        <end position="166"/>
    </location>
</feature>
<dbReference type="Proteomes" id="UP000027821">
    <property type="component" value="Unassembled WGS sequence"/>
</dbReference>
<evidence type="ECO:0000313" key="2">
    <source>
        <dbReference type="EMBL" id="KEO73873.1"/>
    </source>
</evidence>
<keyword evidence="3" id="KW-1185">Reference proteome</keyword>
<comment type="caution">
    <text evidence="2">The sequence shown here is derived from an EMBL/GenBank/DDBJ whole genome shotgun (WGS) entry which is preliminary data.</text>
</comment>
<evidence type="ECO:0000259" key="1">
    <source>
        <dbReference type="Pfam" id="PF12867"/>
    </source>
</evidence>
<dbReference type="STRING" id="1048983.EL17_10250"/>
<dbReference type="RefSeq" id="WP_035073920.1">
    <property type="nucleotide sequence ID" value="NZ_JMIH01000018.1"/>
</dbReference>
<dbReference type="SUPFAM" id="SSF109854">
    <property type="entry name" value="DinB/YfiT-like putative metalloenzymes"/>
    <property type="match status" value="1"/>
</dbReference>
<dbReference type="eggNOG" id="COG2318">
    <property type="taxonomic scope" value="Bacteria"/>
</dbReference>
<sequence length="171" mass="20076">MNDTVKPKYGEYDPFYEKYVSYSHGKDIIGLIYAQIDELEDILANKSDDWFLIPYQEGKWTPKELIGHVIDTERIFAFRCLSLARGERGTIPGFDENDYVKMAHFNDIPVKELMEDFRVSRLSLRSMIRHFSERDFMRQGTVNGNVMSSRACLAIIIGHFNHHMDVIKERY</sequence>
<dbReference type="Pfam" id="PF12867">
    <property type="entry name" value="DinB_2"/>
    <property type="match status" value="1"/>
</dbReference>
<protein>
    <recommendedName>
        <fullName evidence="1">DinB-like domain-containing protein</fullName>
    </recommendedName>
</protein>
<organism evidence="2 3">
    <name type="scientific">Anditalea andensis</name>
    <dbReference type="NCBI Taxonomy" id="1048983"/>
    <lineage>
        <taxon>Bacteria</taxon>
        <taxon>Pseudomonadati</taxon>
        <taxon>Bacteroidota</taxon>
        <taxon>Cytophagia</taxon>
        <taxon>Cytophagales</taxon>
        <taxon>Cytophagaceae</taxon>
        <taxon>Anditalea</taxon>
    </lineage>
</organism>
<gene>
    <name evidence="2" type="ORF">EL17_10250</name>
</gene>
<dbReference type="Gene3D" id="1.20.120.450">
    <property type="entry name" value="dinb family like domain"/>
    <property type="match status" value="1"/>
</dbReference>